<feature type="modified residue" description="4-aspartylphosphate" evidence="2">
    <location>
        <position position="57"/>
    </location>
</feature>
<name>A0A4R7W394_9PSEU</name>
<dbReference type="InterPro" id="IPR058245">
    <property type="entry name" value="NreC/VraR/RcsB-like_REC"/>
</dbReference>
<dbReference type="InterPro" id="IPR039420">
    <property type="entry name" value="WalR-like"/>
</dbReference>
<reference evidence="4 5" key="1">
    <citation type="submission" date="2019-03" db="EMBL/GenBank/DDBJ databases">
        <title>Genomic Encyclopedia of Archaeal and Bacterial Type Strains, Phase II (KMG-II): from individual species to whole genera.</title>
        <authorList>
            <person name="Goeker M."/>
        </authorList>
    </citation>
    <scope>NUCLEOTIDE SEQUENCE [LARGE SCALE GENOMIC DNA]</scope>
    <source>
        <strain evidence="4 5">DSM 45499</strain>
    </source>
</reference>
<dbReference type="Pfam" id="PF00072">
    <property type="entry name" value="Response_reg"/>
    <property type="match status" value="1"/>
</dbReference>
<evidence type="ECO:0000313" key="5">
    <source>
        <dbReference type="Proteomes" id="UP000294927"/>
    </source>
</evidence>
<dbReference type="InterPro" id="IPR011006">
    <property type="entry name" value="CheY-like_superfamily"/>
</dbReference>
<dbReference type="GO" id="GO:0000160">
    <property type="term" value="P:phosphorelay signal transduction system"/>
    <property type="evidence" value="ECO:0007669"/>
    <property type="project" value="InterPro"/>
</dbReference>
<dbReference type="InterPro" id="IPR001789">
    <property type="entry name" value="Sig_transdc_resp-reg_receiver"/>
</dbReference>
<keyword evidence="5" id="KW-1185">Reference proteome</keyword>
<dbReference type="EMBL" id="SOCP01000002">
    <property type="protein sequence ID" value="TDV56067.1"/>
    <property type="molecule type" value="Genomic_DNA"/>
</dbReference>
<sequence>MDDVITVAVVDDHPAMRLGVRLWMESADPPIQVTAEGDSIMTAWTEPGDHADVVVLDLELRPGVPAYDDLRRLATAGRRVVVYTHRQDQAAALACIAGGATTYLTKHESNEHLVSAVRAAAAGEQYVSPSLAGAMANNPAADRPRLSPREKEVLLAWFRSSSKQMVATRLYLSLSAVNRHIERARAKYAEAGRAAGTKADLLKRAVEDELVTWEDI</sequence>
<dbReference type="PROSITE" id="PS50110">
    <property type="entry name" value="RESPONSE_REGULATORY"/>
    <property type="match status" value="1"/>
</dbReference>
<dbReference type="GO" id="GO:0003677">
    <property type="term" value="F:DNA binding"/>
    <property type="evidence" value="ECO:0007669"/>
    <property type="project" value="UniProtKB-KW"/>
</dbReference>
<dbReference type="SUPFAM" id="SSF52172">
    <property type="entry name" value="CheY-like"/>
    <property type="match status" value="1"/>
</dbReference>
<gene>
    <name evidence="4" type="ORF">CLV71_102128</name>
</gene>
<dbReference type="SUPFAM" id="SSF46894">
    <property type="entry name" value="C-terminal effector domain of the bipartite response regulators"/>
    <property type="match status" value="1"/>
</dbReference>
<dbReference type="CDD" id="cd17535">
    <property type="entry name" value="REC_NarL-like"/>
    <property type="match status" value="1"/>
</dbReference>
<proteinExistence type="predicted"/>
<keyword evidence="1" id="KW-0238">DNA-binding</keyword>
<dbReference type="RefSeq" id="WP_133901359.1">
    <property type="nucleotide sequence ID" value="NZ_SOCP01000002.1"/>
</dbReference>
<protein>
    <submittedName>
        <fullName evidence="4">LuxR family two component transcriptional regulator</fullName>
    </submittedName>
</protein>
<dbReference type="PANTHER" id="PTHR43214:SF43">
    <property type="entry name" value="TWO-COMPONENT RESPONSE REGULATOR"/>
    <property type="match status" value="1"/>
</dbReference>
<dbReference type="Proteomes" id="UP000294927">
    <property type="component" value="Unassembled WGS sequence"/>
</dbReference>
<feature type="domain" description="Response regulatory" evidence="3">
    <location>
        <begin position="6"/>
        <end position="121"/>
    </location>
</feature>
<comment type="caution">
    <text evidence="4">The sequence shown here is derived from an EMBL/GenBank/DDBJ whole genome shotgun (WGS) entry which is preliminary data.</text>
</comment>
<dbReference type="AlphaFoldDB" id="A0A4R7W394"/>
<dbReference type="SMART" id="SM00448">
    <property type="entry name" value="REC"/>
    <property type="match status" value="1"/>
</dbReference>
<dbReference type="InterPro" id="IPR036388">
    <property type="entry name" value="WH-like_DNA-bd_sf"/>
</dbReference>
<dbReference type="Gene3D" id="1.10.10.10">
    <property type="entry name" value="Winged helix-like DNA-binding domain superfamily/Winged helix DNA-binding domain"/>
    <property type="match status" value="1"/>
</dbReference>
<keyword evidence="2" id="KW-0597">Phosphoprotein</keyword>
<dbReference type="GO" id="GO:0006355">
    <property type="term" value="P:regulation of DNA-templated transcription"/>
    <property type="evidence" value="ECO:0007669"/>
    <property type="project" value="InterPro"/>
</dbReference>
<evidence type="ECO:0000313" key="4">
    <source>
        <dbReference type="EMBL" id="TDV56067.1"/>
    </source>
</evidence>
<evidence type="ECO:0000256" key="2">
    <source>
        <dbReference type="PROSITE-ProRule" id="PRU00169"/>
    </source>
</evidence>
<dbReference type="OrthoDB" id="3171335at2"/>
<evidence type="ECO:0000256" key="1">
    <source>
        <dbReference type="ARBA" id="ARBA00023125"/>
    </source>
</evidence>
<dbReference type="PANTHER" id="PTHR43214">
    <property type="entry name" value="TWO-COMPONENT RESPONSE REGULATOR"/>
    <property type="match status" value="1"/>
</dbReference>
<organism evidence="4 5">
    <name type="scientific">Actinophytocola oryzae</name>
    <dbReference type="NCBI Taxonomy" id="502181"/>
    <lineage>
        <taxon>Bacteria</taxon>
        <taxon>Bacillati</taxon>
        <taxon>Actinomycetota</taxon>
        <taxon>Actinomycetes</taxon>
        <taxon>Pseudonocardiales</taxon>
        <taxon>Pseudonocardiaceae</taxon>
    </lineage>
</organism>
<accession>A0A4R7W394</accession>
<evidence type="ECO:0000259" key="3">
    <source>
        <dbReference type="PROSITE" id="PS50110"/>
    </source>
</evidence>
<dbReference type="Gene3D" id="3.40.50.2300">
    <property type="match status" value="1"/>
</dbReference>
<dbReference type="InterPro" id="IPR016032">
    <property type="entry name" value="Sig_transdc_resp-reg_C-effctor"/>
</dbReference>